<evidence type="ECO:0000313" key="2">
    <source>
        <dbReference type="Proteomes" id="UP001491691"/>
    </source>
</evidence>
<name>A0ABV1J2Z2_9FIRM</name>
<keyword evidence="2" id="KW-1185">Reference proteome</keyword>
<sequence>MLDEIKIGWKNYKIIKTNPNHNLIDSGKDCYGEIDYNKREIYLNESLNDEEQNKATLIHEILHGISDMYNLELSEDIVSRLGEALYIVIKDNSIKLKKDNRELIV</sequence>
<gene>
    <name evidence="1" type="ORF">AAA073_08785</name>
</gene>
<dbReference type="Gene3D" id="3.40.390.10">
    <property type="entry name" value="Collagenase (Catalytic Domain)"/>
    <property type="match status" value="1"/>
</dbReference>
<protein>
    <recommendedName>
        <fullName evidence="3">IrrE N-terminal-like domain-containing protein</fullName>
    </recommendedName>
</protein>
<reference evidence="1 2" key="1">
    <citation type="submission" date="2024-04" db="EMBL/GenBank/DDBJ databases">
        <title>Human intestinal bacterial collection.</title>
        <authorList>
            <person name="Pauvert C."/>
            <person name="Hitch T.C.A."/>
            <person name="Clavel T."/>
        </authorList>
    </citation>
    <scope>NUCLEOTIDE SEQUENCE [LARGE SCALE GENOMIC DNA]</scope>
    <source>
        <strain evidence="1 2">CLA-SR-H019</strain>
    </source>
</reference>
<evidence type="ECO:0000313" key="1">
    <source>
        <dbReference type="EMBL" id="MEQ3347526.1"/>
    </source>
</evidence>
<comment type="caution">
    <text evidence="1">The sequence shown here is derived from an EMBL/GenBank/DDBJ whole genome shotgun (WGS) entry which is preliminary data.</text>
</comment>
<dbReference type="InterPro" id="IPR024079">
    <property type="entry name" value="MetalloPept_cat_dom_sf"/>
</dbReference>
<dbReference type="Proteomes" id="UP001491691">
    <property type="component" value="Unassembled WGS sequence"/>
</dbReference>
<dbReference type="EMBL" id="JBBNPP010000025">
    <property type="protein sequence ID" value="MEQ3347526.1"/>
    <property type="molecule type" value="Genomic_DNA"/>
</dbReference>
<accession>A0ABV1J2Z2</accession>
<proteinExistence type="predicted"/>
<organism evidence="1 2">
    <name type="scientific">Peptoniphilus senegalensis</name>
    <dbReference type="NCBI Taxonomy" id="1465757"/>
    <lineage>
        <taxon>Bacteria</taxon>
        <taxon>Bacillati</taxon>
        <taxon>Bacillota</taxon>
        <taxon>Tissierellia</taxon>
        <taxon>Tissierellales</taxon>
        <taxon>Peptoniphilaceae</taxon>
        <taxon>Peptoniphilus</taxon>
    </lineage>
</organism>
<evidence type="ECO:0008006" key="3">
    <source>
        <dbReference type="Google" id="ProtNLM"/>
    </source>
</evidence>
<dbReference type="RefSeq" id="WP_349189379.1">
    <property type="nucleotide sequence ID" value="NZ_JBBNPP010000025.1"/>
</dbReference>